<feature type="signal peptide" evidence="2">
    <location>
        <begin position="1"/>
        <end position="48"/>
    </location>
</feature>
<dbReference type="PANTHER" id="PTHR43135">
    <property type="entry name" value="ALPHA-D-RIBOSE 1-METHYLPHOSPHONATE 5-TRIPHOSPHATE DIPHOSPHATASE"/>
    <property type="match status" value="1"/>
</dbReference>
<dbReference type="PROSITE" id="PS51318">
    <property type="entry name" value="TAT"/>
    <property type="match status" value="1"/>
</dbReference>
<dbReference type="InterPro" id="IPR006680">
    <property type="entry name" value="Amidohydro-rel"/>
</dbReference>
<organism evidence="4 5">
    <name type="scientific">Rhodospirillum centenum (strain ATCC 51521 / SW)</name>
    <dbReference type="NCBI Taxonomy" id="414684"/>
    <lineage>
        <taxon>Bacteria</taxon>
        <taxon>Pseudomonadati</taxon>
        <taxon>Pseudomonadota</taxon>
        <taxon>Alphaproteobacteria</taxon>
        <taxon>Rhodospirillales</taxon>
        <taxon>Rhodospirillaceae</taxon>
        <taxon>Rhodospirillum</taxon>
    </lineage>
</organism>
<feature type="domain" description="Amidohydrolase-related" evidence="3">
    <location>
        <begin position="119"/>
        <end position="468"/>
    </location>
</feature>
<dbReference type="KEGG" id="rce:RC1_0865"/>
<evidence type="ECO:0000256" key="2">
    <source>
        <dbReference type="SAM" id="SignalP"/>
    </source>
</evidence>
<accession>B6IS59</accession>
<dbReference type="AlphaFoldDB" id="B6IS59"/>
<dbReference type="Proteomes" id="UP000001591">
    <property type="component" value="Chromosome"/>
</dbReference>
<dbReference type="InterPro" id="IPR006311">
    <property type="entry name" value="TAT_signal"/>
</dbReference>
<evidence type="ECO:0000256" key="1">
    <source>
        <dbReference type="SAM" id="MobiDB-lite"/>
    </source>
</evidence>
<protein>
    <submittedName>
        <fullName evidence="4">Amidohydrolase family protein</fullName>
    </submittedName>
</protein>
<sequence>MSTVMSADPSAVPSPAAFPSTGPRRSARRLLAGAALAGLFALAGTAPAAAQTAPASPAPPGPVTLIHAGTLLAVPGEKPATQQTIVVRDGKVAEIRAGFAQPADIQAPDAQVVDLRDAFVLPGLIDSHVHIIFELGPDSQLRSVTDDPERSILDGTVFAERTLMAGFTTVRDVGSSARTGVALRDAIAAGKVRGPTLLVAGQGLAVTAGHGDINGFNERVTEALSDSRLNVCDGGDACRQAVREQVRRGADLIKLSATGGVLSQIAAGTGQQMFDDELRSIVETAHMMGRKVAAHAHAADGINAALRAGVDSVEHGSYLDDESIKLFRQTGAYLVPTLLAGKTVVDMANRPGAMSPAVKRKALTVGPMMQRNFARAAKAEVKIAFGTDSGVSAHGINAQEFKLMVDAGLSPMDAIRAATVNAADLLGIADRAGSLEPGKDADIIAVSGSPLDAVTVLESVDFVMRRGTIHKMEGRRTPFEPKG</sequence>
<dbReference type="CDD" id="cd01299">
    <property type="entry name" value="Met_dep_hydrolase_A"/>
    <property type="match status" value="1"/>
</dbReference>
<evidence type="ECO:0000313" key="4">
    <source>
        <dbReference type="EMBL" id="ACI98295.1"/>
    </source>
</evidence>
<dbReference type="Pfam" id="PF01979">
    <property type="entry name" value="Amidohydro_1"/>
    <property type="match status" value="1"/>
</dbReference>
<dbReference type="Gene3D" id="3.20.20.140">
    <property type="entry name" value="Metal-dependent hydrolases"/>
    <property type="match status" value="1"/>
</dbReference>
<feature type="chain" id="PRO_5002844453" evidence="2">
    <location>
        <begin position="49"/>
        <end position="483"/>
    </location>
</feature>
<dbReference type="SUPFAM" id="SSF51556">
    <property type="entry name" value="Metallo-dependent hydrolases"/>
    <property type="match status" value="1"/>
</dbReference>
<reference evidence="4 5" key="1">
    <citation type="journal article" date="2010" name="BMC Genomics">
        <title>Metabolic flexibility revealed in the genome of the cyst-forming alpha-1 proteobacterium Rhodospirillum centenum.</title>
        <authorList>
            <person name="Lu Y.K."/>
            <person name="Marden J."/>
            <person name="Han M."/>
            <person name="Swingley W.D."/>
            <person name="Mastrian S.D."/>
            <person name="Chowdhury S.R."/>
            <person name="Hao J."/>
            <person name="Helmy T."/>
            <person name="Kim S."/>
            <person name="Kurdoglu A.A."/>
            <person name="Matthies H.J."/>
            <person name="Rollo D."/>
            <person name="Stothard P."/>
            <person name="Blankenship R.E."/>
            <person name="Bauer C.E."/>
            <person name="Touchman J.W."/>
        </authorList>
    </citation>
    <scope>NUCLEOTIDE SEQUENCE [LARGE SCALE GENOMIC DNA]</scope>
    <source>
        <strain evidence="5">ATCC 51521 / SW</strain>
    </source>
</reference>
<evidence type="ECO:0000313" key="5">
    <source>
        <dbReference type="Proteomes" id="UP000001591"/>
    </source>
</evidence>
<dbReference type="STRING" id="414684.RC1_0865"/>
<dbReference type="Gene3D" id="2.30.40.10">
    <property type="entry name" value="Urease, subunit C, domain 1"/>
    <property type="match status" value="1"/>
</dbReference>
<feature type="region of interest" description="Disordered" evidence="1">
    <location>
        <begin position="1"/>
        <end position="23"/>
    </location>
</feature>
<keyword evidence="2" id="KW-0732">Signal</keyword>
<dbReference type="eggNOG" id="COG1228">
    <property type="taxonomic scope" value="Bacteria"/>
</dbReference>
<keyword evidence="5" id="KW-1185">Reference proteome</keyword>
<dbReference type="EMBL" id="CP000613">
    <property type="protein sequence ID" value="ACI98295.1"/>
    <property type="molecule type" value="Genomic_DNA"/>
</dbReference>
<proteinExistence type="predicted"/>
<name>B6IS59_RHOCS</name>
<dbReference type="InterPro" id="IPR032466">
    <property type="entry name" value="Metal_Hydrolase"/>
</dbReference>
<dbReference type="SUPFAM" id="SSF51338">
    <property type="entry name" value="Composite domain of metallo-dependent hydrolases"/>
    <property type="match status" value="1"/>
</dbReference>
<dbReference type="GO" id="GO:0016810">
    <property type="term" value="F:hydrolase activity, acting on carbon-nitrogen (but not peptide) bonds"/>
    <property type="evidence" value="ECO:0007669"/>
    <property type="project" value="InterPro"/>
</dbReference>
<dbReference type="HOGENOM" id="CLU_023620_2_2_5"/>
<evidence type="ECO:0000259" key="3">
    <source>
        <dbReference type="Pfam" id="PF01979"/>
    </source>
</evidence>
<gene>
    <name evidence="4" type="ordered locus">RC1_0865</name>
</gene>
<dbReference type="InterPro" id="IPR011059">
    <property type="entry name" value="Metal-dep_hydrolase_composite"/>
</dbReference>
<dbReference type="InterPro" id="IPR051781">
    <property type="entry name" value="Metallo-dep_Hydrolase"/>
</dbReference>
<dbReference type="PANTHER" id="PTHR43135:SF3">
    <property type="entry name" value="ALPHA-D-RIBOSE 1-METHYLPHOSPHONATE 5-TRIPHOSPHATE DIPHOSPHATASE"/>
    <property type="match status" value="1"/>
</dbReference>
<dbReference type="InterPro" id="IPR057744">
    <property type="entry name" value="OTAase-like"/>
</dbReference>
<dbReference type="RefSeq" id="WP_012566085.1">
    <property type="nucleotide sequence ID" value="NC_011420.2"/>
</dbReference>